<dbReference type="GeneID" id="101514009"/>
<protein>
    <submittedName>
        <fullName evidence="2">Uncharacterized protein At4g00950</fullName>
    </submittedName>
</protein>
<sequence>MGSEAEAEQDSNIPKLPLFSVPAMQIQMEMQSPERPGTSASVPFRWEQEPGKPRLCNALVTFTNPTNKCLELPPRLLSTTTVLHSPHVTSSRFRSPSFRIEDNSIYNCYGSSSTDTGLFGTMVLVKGDNGWFGSWRKKVKRDINGSSHVFPSSSTGTIAETSFTHNNNNMVMKRSGSSSSLSHGKTTVWTTICEGMKQVVPLPWRSKKLKKKDGSSLRF</sequence>
<keyword evidence="1" id="KW-1185">Reference proteome</keyword>
<organism evidence="1 2">
    <name type="scientific">Cicer arietinum</name>
    <name type="common">Chickpea</name>
    <name type="synonym">Garbanzo</name>
    <dbReference type="NCBI Taxonomy" id="3827"/>
    <lineage>
        <taxon>Eukaryota</taxon>
        <taxon>Viridiplantae</taxon>
        <taxon>Streptophyta</taxon>
        <taxon>Embryophyta</taxon>
        <taxon>Tracheophyta</taxon>
        <taxon>Spermatophyta</taxon>
        <taxon>Magnoliopsida</taxon>
        <taxon>eudicotyledons</taxon>
        <taxon>Gunneridae</taxon>
        <taxon>Pentapetalae</taxon>
        <taxon>rosids</taxon>
        <taxon>fabids</taxon>
        <taxon>Fabales</taxon>
        <taxon>Fabaceae</taxon>
        <taxon>Papilionoideae</taxon>
        <taxon>50 kb inversion clade</taxon>
        <taxon>NPAAA clade</taxon>
        <taxon>Hologalegina</taxon>
        <taxon>IRL clade</taxon>
        <taxon>Cicereae</taxon>
        <taxon>Cicer</taxon>
    </lineage>
</organism>
<dbReference type="PANTHER" id="PTHR34371">
    <property type="entry name" value="OS01G0551000 PROTEIN"/>
    <property type="match status" value="1"/>
</dbReference>
<dbReference type="RefSeq" id="XP_004494834.1">
    <property type="nucleotide sequence ID" value="XM_004494777.3"/>
</dbReference>
<dbReference type="InterPro" id="IPR007789">
    <property type="entry name" value="DUF688"/>
</dbReference>
<dbReference type="PaxDb" id="3827-XP_004494834.1"/>
<dbReference type="eggNOG" id="ENOG502RXG5">
    <property type="taxonomic scope" value="Eukaryota"/>
</dbReference>
<proteinExistence type="predicted"/>
<dbReference type="AlphaFoldDB" id="A0A1S2XUX2"/>
<evidence type="ECO:0000313" key="1">
    <source>
        <dbReference type="Proteomes" id="UP000087171"/>
    </source>
</evidence>
<reference evidence="1" key="1">
    <citation type="journal article" date="2013" name="Nat. Biotechnol.">
        <title>Draft genome sequence of chickpea (Cicer arietinum) provides a resource for trait improvement.</title>
        <authorList>
            <person name="Varshney R.K."/>
            <person name="Song C."/>
            <person name="Saxena R.K."/>
            <person name="Azam S."/>
            <person name="Yu S."/>
            <person name="Sharpe A.G."/>
            <person name="Cannon S."/>
            <person name="Baek J."/>
            <person name="Rosen B.D."/>
            <person name="Tar'an B."/>
            <person name="Millan T."/>
            <person name="Zhang X."/>
            <person name="Ramsay L.D."/>
            <person name="Iwata A."/>
            <person name="Wang Y."/>
            <person name="Nelson W."/>
            <person name="Farmer A.D."/>
            <person name="Gaur P.M."/>
            <person name="Soderlund C."/>
            <person name="Penmetsa R.V."/>
            <person name="Xu C."/>
            <person name="Bharti A.K."/>
            <person name="He W."/>
            <person name="Winter P."/>
            <person name="Zhao S."/>
            <person name="Hane J.K."/>
            <person name="Carrasquilla-Garcia N."/>
            <person name="Condie J.A."/>
            <person name="Upadhyaya H.D."/>
            <person name="Luo M.C."/>
            <person name="Thudi M."/>
            <person name="Gowda C.L."/>
            <person name="Singh N.P."/>
            <person name="Lichtenzveig J."/>
            <person name="Gali K.K."/>
            <person name="Rubio J."/>
            <person name="Nadarajan N."/>
            <person name="Dolezel J."/>
            <person name="Bansal K.C."/>
            <person name="Xu X."/>
            <person name="Edwards D."/>
            <person name="Zhang G."/>
            <person name="Kahl G."/>
            <person name="Gil J."/>
            <person name="Singh K.B."/>
            <person name="Datta S.K."/>
            <person name="Jackson S.A."/>
            <person name="Wang J."/>
            <person name="Cook D.R."/>
        </authorList>
    </citation>
    <scope>NUCLEOTIDE SEQUENCE [LARGE SCALE GENOMIC DNA]</scope>
    <source>
        <strain evidence="1">cv. CDC Frontier</strain>
    </source>
</reference>
<dbReference type="Pfam" id="PF05097">
    <property type="entry name" value="DUF688"/>
    <property type="match status" value="1"/>
</dbReference>
<dbReference type="OrthoDB" id="1934555at2759"/>
<dbReference type="KEGG" id="cam:101514009"/>
<name>A0A1S2XUX2_CICAR</name>
<evidence type="ECO:0000313" key="2">
    <source>
        <dbReference type="RefSeq" id="XP_004494834.1"/>
    </source>
</evidence>
<dbReference type="Proteomes" id="UP000087171">
    <property type="component" value="Chromosome Ca3"/>
</dbReference>
<dbReference type="PANTHER" id="PTHR34371:SF2">
    <property type="entry name" value="DUF688 FAMILY PROTEIN"/>
    <property type="match status" value="1"/>
</dbReference>
<accession>A0A1S2XUX2</accession>
<gene>
    <name evidence="2" type="primary">LOC101514009</name>
</gene>
<reference evidence="2" key="2">
    <citation type="submission" date="2025-08" db="UniProtKB">
        <authorList>
            <consortium name="RefSeq"/>
        </authorList>
    </citation>
    <scope>IDENTIFICATION</scope>
    <source>
        <tissue evidence="2">Etiolated seedlings</tissue>
    </source>
</reference>